<evidence type="ECO:0000256" key="9">
    <source>
        <dbReference type="PROSITE-ProRule" id="PRU00433"/>
    </source>
</evidence>
<keyword evidence="8 9" id="KW-0408">Iron</keyword>
<dbReference type="Proteomes" id="UP000650582">
    <property type="component" value="Unassembled WGS sequence"/>
</dbReference>
<dbReference type="InterPro" id="IPR002327">
    <property type="entry name" value="Cyt_c_1A/1B"/>
</dbReference>
<dbReference type="PANTHER" id="PTHR11961">
    <property type="entry name" value="CYTOCHROME C"/>
    <property type="match status" value="1"/>
</dbReference>
<dbReference type="GO" id="GO:0009055">
    <property type="term" value="F:electron transfer activity"/>
    <property type="evidence" value="ECO:0007669"/>
    <property type="project" value="InterPro"/>
</dbReference>
<dbReference type="InterPro" id="IPR009056">
    <property type="entry name" value="Cyt_c-like_dom"/>
</dbReference>
<keyword evidence="3" id="KW-0813">Transport</keyword>
<dbReference type="EMBL" id="JACYCC010000024">
    <property type="protein sequence ID" value="KAF8684922.1"/>
    <property type="molecule type" value="Genomic_DNA"/>
</dbReference>
<evidence type="ECO:0000313" key="13">
    <source>
        <dbReference type="EMBL" id="KAF8684922.1"/>
    </source>
</evidence>
<evidence type="ECO:0000313" key="14">
    <source>
        <dbReference type="Proteomes" id="UP000650582"/>
    </source>
</evidence>
<evidence type="ECO:0000256" key="10">
    <source>
        <dbReference type="RuleBase" id="RU004426"/>
    </source>
</evidence>
<dbReference type="GO" id="GO:0020037">
    <property type="term" value="F:heme binding"/>
    <property type="evidence" value="ECO:0007669"/>
    <property type="project" value="InterPro"/>
</dbReference>
<evidence type="ECO:0000256" key="3">
    <source>
        <dbReference type="ARBA" id="ARBA00022448"/>
    </source>
</evidence>
<keyword evidence="6 9" id="KW-0479">Metal-binding</keyword>
<evidence type="ECO:0000313" key="12">
    <source>
        <dbReference type="EMBL" id="CAE6479195.1"/>
    </source>
</evidence>
<dbReference type="EMBL" id="CAJMWR010004018">
    <property type="protein sequence ID" value="CAE6479195.1"/>
    <property type="molecule type" value="Genomic_DNA"/>
</dbReference>
<dbReference type="PROSITE" id="PS51007">
    <property type="entry name" value="CYTC"/>
    <property type="match status" value="1"/>
</dbReference>
<protein>
    <submittedName>
        <fullName evidence="13">Cytochrome c</fullName>
    </submittedName>
</protein>
<dbReference type="AlphaFoldDB" id="A0A8H7HFL7"/>
<comment type="similarity">
    <text evidence="2 10">Belongs to the cytochrome c family.</text>
</comment>
<evidence type="ECO:0000256" key="1">
    <source>
        <dbReference type="ARBA" id="ARBA00004569"/>
    </source>
</evidence>
<evidence type="ECO:0000256" key="2">
    <source>
        <dbReference type="ARBA" id="ARBA00006488"/>
    </source>
</evidence>
<evidence type="ECO:0000256" key="6">
    <source>
        <dbReference type="ARBA" id="ARBA00022723"/>
    </source>
</evidence>
<evidence type="ECO:0000259" key="11">
    <source>
        <dbReference type="PROSITE" id="PS51007"/>
    </source>
</evidence>
<dbReference type="Gene3D" id="1.10.760.10">
    <property type="entry name" value="Cytochrome c-like domain"/>
    <property type="match status" value="1"/>
</dbReference>
<comment type="caution">
    <text evidence="13">The sequence shown here is derived from an EMBL/GenBank/DDBJ whole genome shotgun (WGS) entry which is preliminary data.</text>
</comment>
<proteinExistence type="inferred from homology"/>
<name>A0A8H7HFL7_9AGAM</name>
<accession>A0A8H7HFL7</accession>
<dbReference type="Pfam" id="PF00034">
    <property type="entry name" value="Cytochrom_C"/>
    <property type="match status" value="1"/>
</dbReference>
<keyword evidence="5" id="KW-0679">Respiratory chain</keyword>
<sequence length="112" mass="12725">MSATEGNATKGAILFTQLCSRCHTVDGTGDKDLSDLYGRDSSREVINSSTNEPGSEPVFWDDKTIDAYLQKPEKFRLYPGKKKKMGFDCVKNKEDRQALIAYLREEKDRRRG</sequence>
<reference evidence="13" key="1">
    <citation type="submission" date="2020-09" db="EMBL/GenBank/DDBJ databases">
        <title>Comparative genome analyses of four rice-infecting Rhizoctonia solani isolates reveal extensive enrichment of homogalacturonan modification genes.</title>
        <authorList>
            <person name="Lee D.-Y."/>
            <person name="Jeon J."/>
            <person name="Kim K.-T."/>
            <person name="Cheong K."/>
            <person name="Song H."/>
            <person name="Choi G."/>
            <person name="Ko J."/>
            <person name="Opiyo S.O."/>
            <person name="Zuo S."/>
            <person name="Madhav S."/>
            <person name="Lee Y.-H."/>
            <person name="Wang G.-L."/>
        </authorList>
    </citation>
    <scope>NUCLEOTIDE SEQUENCE</scope>
    <source>
        <strain evidence="13">AG1-IA YN-7</strain>
    </source>
</reference>
<evidence type="ECO:0000256" key="5">
    <source>
        <dbReference type="ARBA" id="ARBA00022660"/>
    </source>
</evidence>
<keyword evidence="4 9" id="KW-0349">Heme</keyword>
<dbReference type="InterPro" id="IPR036909">
    <property type="entry name" value="Cyt_c-like_dom_sf"/>
</dbReference>
<keyword evidence="7" id="KW-0249">Electron transport</keyword>
<dbReference type="GO" id="GO:0005758">
    <property type="term" value="C:mitochondrial intermembrane space"/>
    <property type="evidence" value="ECO:0007669"/>
    <property type="project" value="UniProtKB-SubCell"/>
</dbReference>
<gene>
    <name evidence="12" type="ORF">RDB_LOCUS129966</name>
    <name evidence="13" type="ORF">RHS04_01122</name>
</gene>
<organism evidence="13 14">
    <name type="scientific">Rhizoctonia solani</name>
    <dbReference type="NCBI Taxonomy" id="456999"/>
    <lineage>
        <taxon>Eukaryota</taxon>
        <taxon>Fungi</taxon>
        <taxon>Dikarya</taxon>
        <taxon>Basidiomycota</taxon>
        <taxon>Agaricomycotina</taxon>
        <taxon>Agaricomycetes</taxon>
        <taxon>Cantharellales</taxon>
        <taxon>Ceratobasidiaceae</taxon>
        <taxon>Rhizoctonia</taxon>
    </lineage>
</organism>
<reference evidence="12" key="2">
    <citation type="submission" date="2021-01" db="EMBL/GenBank/DDBJ databases">
        <authorList>
            <person name="Kaushik A."/>
        </authorList>
    </citation>
    <scope>NUCLEOTIDE SEQUENCE</scope>
    <source>
        <strain evidence="12">AG1-1A</strain>
    </source>
</reference>
<dbReference type="OrthoDB" id="449280at2759"/>
<feature type="domain" description="Cytochrome c" evidence="11">
    <location>
        <begin position="6"/>
        <end position="107"/>
    </location>
</feature>
<comment type="subcellular location">
    <subcellularLocation>
        <location evidence="1">Mitochondrion intermembrane space</location>
    </subcellularLocation>
</comment>
<evidence type="ECO:0000256" key="4">
    <source>
        <dbReference type="ARBA" id="ARBA00022617"/>
    </source>
</evidence>
<dbReference type="SUPFAM" id="SSF46626">
    <property type="entry name" value="Cytochrome c"/>
    <property type="match status" value="1"/>
</dbReference>
<dbReference type="Proteomes" id="UP000663840">
    <property type="component" value="Unassembled WGS sequence"/>
</dbReference>
<evidence type="ECO:0000256" key="8">
    <source>
        <dbReference type="ARBA" id="ARBA00023004"/>
    </source>
</evidence>
<evidence type="ECO:0000256" key="7">
    <source>
        <dbReference type="ARBA" id="ARBA00022982"/>
    </source>
</evidence>
<dbReference type="GO" id="GO:0046872">
    <property type="term" value="F:metal ion binding"/>
    <property type="evidence" value="ECO:0007669"/>
    <property type="project" value="UniProtKB-KW"/>
</dbReference>